<name>A0A1M5N4X7_9RHOB</name>
<protein>
    <submittedName>
        <fullName evidence="1">Uncharacterized protein</fullName>
    </submittedName>
</protein>
<accession>A0A1M5N4X7</accession>
<proteinExistence type="predicted"/>
<reference evidence="1 2" key="1">
    <citation type="submission" date="2016-11" db="EMBL/GenBank/DDBJ databases">
        <authorList>
            <person name="Jaros S."/>
            <person name="Januszkiewicz K."/>
            <person name="Wedrychowicz H."/>
        </authorList>
    </citation>
    <scope>NUCLEOTIDE SEQUENCE [LARGE SCALE GENOMIC DNA]</scope>
    <source>
        <strain evidence="1 2">DSM 28715</strain>
    </source>
</reference>
<evidence type="ECO:0000313" key="1">
    <source>
        <dbReference type="EMBL" id="SHG84624.1"/>
    </source>
</evidence>
<dbReference type="Proteomes" id="UP000184074">
    <property type="component" value="Unassembled WGS sequence"/>
</dbReference>
<dbReference type="STRING" id="1508389.SAMN05444003_1191"/>
<dbReference type="EMBL" id="FQXB01000001">
    <property type="protein sequence ID" value="SHG84624.1"/>
    <property type="molecule type" value="Genomic_DNA"/>
</dbReference>
<gene>
    <name evidence="1" type="ORF">SAMN05444003_1191</name>
</gene>
<keyword evidence="2" id="KW-1185">Reference proteome</keyword>
<evidence type="ECO:0000313" key="2">
    <source>
        <dbReference type="Proteomes" id="UP000184074"/>
    </source>
</evidence>
<sequence>MNLTNLFQKKLWLQFHLTQVKLSNFAGNTILIGQRNIFR</sequence>
<dbReference type="AlphaFoldDB" id="A0A1M5N4X7"/>
<organism evidence="1 2">
    <name type="scientific">Cognatiyoonia sediminum</name>
    <dbReference type="NCBI Taxonomy" id="1508389"/>
    <lineage>
        <taxon>Bacteria</taxon>
        <taxon>Pseudomonadati</taxon>
        <taxon>Pseudomonadota</taxon>
        <taxon>Alphaproteobacteria</taxon>
        <taxon>Rhodobacterales</taxon>
        <taxon>Paracoccaceae</taxon>
        <taxon>Cognatiyoonia</taxon>
    </lineage>
</organism>